<evidence type="ECO:0000313" key="4">
    <source>
        <dbReference type="EMBL" id="AUV82275.1"/>
    </source>
</evidence>
<dbReference type="RefSeq" id="WP_103425964.1">
    <property type="nucleotide sequence ID" value="NZ_CP026309.1"/>
</dbReference>
<proteinExistence type="predicted"/>
<evidence type="ECO:0000259" key="3">
    <source>
        <dbReference type="Pfam" id="PF26238"/>
    </source>
</evidence>
<evidence type="ECO:0000313" key="5">
    <source>
        <dbReference type="Proteomes" id="UP000236584"/>
    </source>
</evidence>
<dbReference type="Pfam" id="PF26236">
    <property type="entry name" value="DUF8054_N"/>
    <property type="match status" value="1"/>
</dbReference>
<dbReference type="OrthoDB" id="205972at2157"/>
<dbReference type="Pfam" id="PF26237">
    <property type="entry name" value="DUF8054_C"/>
    <property type="match status" value="1"/>
</dbReference>
<sequence>MSRVFASIRRPEYTGKNRCWPCTALNVALVFVGSVLVGLLSPFLGVLGLLSGLALVVLRGYVVPYTPEFAPRLVAALPVDLRFETHRTDGGRASESLTGDDEADGETLIRRLADAGVIAADESGDLFLAGETRRTWEAGMRRLRDASDEELGAATASAAPFPAEGSVEGDWVVVTRTADADEAGVGEAGSDGEGDEVWLSRAHAIADTAAVAAMSDAVDARTAAQAAMPFRLFLETCPLCGGDTEETVVRECCGGTQGVYDNPETPVLACSECEELLYEF</sequence>
<evidence type="ECO:0000259" key="1">
    <source>
        <dbReference type="Pfam" id="PF26236"/>
    </source>
</evidence>
<dbReference type="InterPro" id="IPR058775">
    <property type="entry name" value="DUF8054_M"/>
</dbReference>
<dbReference type="KEGG" id="srub:C2R22_12000"/>
<dbReference type="Proteomes" id="UP000236584">
    <property type="component" value="Chromosome"/>
</dbReference>
<dbReference type="EMBL" id="CP026309">
    <property type="protein sequence ID" value="AUV82275.1"/>
    <property type="molecule type" value="Genomic_DNA"/>
</dbReference>
<keyword evidence="5" id="KW-1185">Reference proteome</keyword>
<evidence type="ECO:0000259" key="2">
    <source>
        <dbReference type="Pfam" id="PF26237"/>
    </source>
</evidence>
<dbReference type="InterPro" id="IPR058674">
    <property type="entry name" value="DUF8054_N"/>
</dbReference>
<name>A0A2I8VK48_9EURY</name>
<organism evidence="4 5">
    <name type="scientific">Salinigranum rubrum</name>
    <dbReference type="NCBI Taxonomy" id="755307"/>
    <lineage>
        <taxon>Archaea</taxon>
        <taxon>Methanobacteriati</taxon>
        <taxon>Methanobacteriota</taxon>
        <taxon>Stenosarchaea group</taxon>
        <taxon>Halobacteria</taxon>
        <taxon>Halobacteriales</taxon>
        <taxon>Haloferacaceae</taxon>
        <taxon>Salinigranum</taxon>
    </lineage>
</organism>
<dbReference type="AlphaFoldDB" id="A0A2I8VK48"/>
<feature type="domain" description="DUF8054" evidence="1">
    <location>
        <begin position="6"/>
        <end position="79"/>
    </location>
</feature>
<dbReference type="InterPro" id="IPR058675">
    <property type="entry name" value="DUF8054_C"/>
</dbReference>
<gene>
    <name evidence="4" type="ORF">C2R22_12000</name>
</gene>
<reference evidence="4 5" key="1">
    <citation type="submission" date="2018-01" db="EMBL/GenBank/DDBJ databases">
        <title>Complete genome sequence of Salinigranum rubrum GX10T, an extremely halophilic archaeon isolated from a marine solar saltern.</title>
        <authorList>
            <person name="Han S."/>
        </authorList>
    </citation>
    <scope>NUCLEOTIDE SEQUENCE [LARGE SCALE GENOMIC DNA]</scope>
    <source>
        <strain evidence="4 5">GX10</strain>
    </source>
</reference>
<accession>A0A2I8VK48</accession>
<feature type="domain" description="DUF8054" evidence="3">
    <location>
        <begin position="110"/>
        <end position="223"/>
    </location>
</feature>
<protein>
    <submittedName>
        <fullName evidence="4">Uncharacterized protein</fullName>
    </submittedName>
</protein>
<dbReference type="GeneID" id="35592825"/>
<dbReference type="Pfam" id="PF26238">
    <property type="entry name" value="DUF8054_M"/>
    <property type="match status" value="1"/>
</dbReference>
<feature type="domain" description="DUF8054" evidence="2">
    <location>
        <begin position="235"/>
        <end position="280"/>
    </location>
</feature>